<gene>
    <name evidence="12" type="ORF">K461DRAFT_220136</name>
</gene>
<dbReference type="OrthoDB" id="6500128at2759"/>
<dbReference type="FunFam" id="3.40.50.300:FF:000997">
    <property type="entry name" value="Multidrug resistance-associated protein 1"/>
    <property type="match status" value="1"/>
</dbReference>
<feature type="transmembrane region" description="Helical" evidence="9">
    <location>
        <begin position="369"/>
        <end position="389"/>
    </location>
</feature>
<feature type="transmembrane region" description="Helical" evidence="9">
    <location>
        <begin position="342"/>
        <end position="363"/>
    </location>
</feature>
<dbReference type="SUPFAM" id="SSF52540">
    <property type="entry name" value="P-loop containing nucleoside triphosphate hydrolases"/>
    <property type="match status" value="2"/>
</dbReference>
<comment type="subcellular location">
    <subcellularLocation>
        <location evidence="1">Membrane</location>
        <topology evidence="1">Multi-pass membrane protein</topology>
    </subcellularLocation>
</comment>
<dbReference type="InterPro" id="IPR003593">
    <property type="entry name" value="AAA+_ATPase"/>
</dbReference>
<feature type="region of interest" description="Disordered" evidence="8">
    <location>
        <begin position="695"/>
        <end position="720"/>
    </location>
</feature>
<accession>A0A9P4J8E6</accession>
<dbReference type="GO" id="GO:0016887">
    <property type="term" value="F:ATP hydrolysis activity"/>
    <property type="evidence" value="ECO:0007669"/>
    <property type="project" value="InterPro"/>
</dbReference>
<dbReference type="FunFam" id="3.40.50.300:FF:000565">
    <property type="entry name" value="ABC bile acid transporter"/>
    <property type="match status" value="1"/>
</dbReference>
<dbReference type="FunFam" id="1.20.1560.10:FF:000010">
    <property type="entry name" value="Multidrug resistance-associated ABC transporter"/>
    <property type="match status" value="1"/>
</dbReference>
<dbReference type="CDD" id="cd18597">
    <property type="entry name" value="ABC_6TM_YOR1_D1_like"/>
    <property type="match status" value="1"/>
</dbReference>
<evidence type="ECO:0000313" key="13">
    <source>
        <dbReference type="Proteomes" id="UP000799439"/>
    </source>
</evidence>
<feature type="transmembrane region" description="Helical" evidence="9">
    <location>
        <begin position="265"/>
        <end position="283"/>
    </location>
</feature>
<evidence type="ECO:0000259" key="10">
    <source>
        <dbReference type="PROSITE" id="PS50893"/>
    </source>
</evidence>
<feature type="transmembrane region" description="Helical" evidence="9">
    <location>
        <begin position="792"/>
        <end position="818"/>
    </location>
</feature>
<feature type="domain" description="ABC transporter" evidence="10">
    <location>
        <begin position="1071"/>
        <end position="1314"/>
    </location>
</feature>
<reference evidence="12" key="1">
    <citation type="journal article" date="2020" name="Stud. Mycol.">
        <title>101 Dothideomycetes genomes: a test case for predicting lifestyles and emergence of pathogens.</title>
        <authorList>
            <person name="Haridas S."/>
            <person name="Albert R."/>
            <person name="Binder M."/>
            <person name="Bloem J."/>
            <person name="Labutti K."/>
            <person name="Salamov A."/>
            <person name="Andreopoulos B."/>
            <person name="Baker S."/>
            <person name="Barry K."/>
            <person name="Bills G."/>
            <person name="Bluhm B."/>
            <person name="Cannon C."/>
            <person name="Castanera R."/>
            <person name="Culley D."/>
            <person name="Daum C."/>
            <person name="Ezra D."/>
            <person name="Gonzalez J."/>
            <person name="Henrissat B."/>
            <person name="Kuo A."/>
            <person name="Liang C."/>
            <person name="Lipzen A."/>
            <person name="Lutzoni F."/>
            <person name="Magnuson J."/>
            <person name="Mondo S."/>
            <person name="Nolan M."/>
            <person name="Ohm R."/>
            <person name="Pangilinan J."/>
            <person name="Park H.-J."/>
            <person name="Ramirez L."/>
            <person name="Alfaro M."/>
            <person name="Sun H."/>
            <person name="Tritt A."/>
            <person name="Yoshinaga Y."/>
            <person name="Zwiers L.-H."/>
            <person name="Turgeon B."/>
            <person name="Goodwin S."/>
            <person name="Spatafora J."/>
            <person name="Crous P."/>
            <person name="Grigoriev I."/>
        </authorList>
    </citation>
    <scope>NUCLEOTIDE SEQUENCE</scope>
    <source>
        <strain evidence="12">CBS 260.36</strain>
    </source>
</reference>
<keyword evidence="3 9" id="KW-0812">Transmembrane</keyword>
<evidence type="ECO:0000256" key="6">
    <source>
        <dbReference type="ARBA" id="ARBA00022989"/>
    </source>
</evidence>
<dbReference type="SUPFAM" id="SSF90123">
    <property type="entry name" value="ABC transporter transmembrane region"/>
    <property type="match status" value="2"/>
</dbReference>
<proteinExistence type="predicted"/>
<dbReference type="PROSITE" id="PS50929">
    <property type="entry name" value="ABC_TM1F"/>
    <property type="match status" value="2"/>
</dbReference>
<evidence type="ECO:0000259" key="11">
    <source>
        <dbReference type="PROSITE" id="PS50929"/>
    </source>
</evidence>
<evidence type="ECO:0000256" key="3">
    <source>
        <dbReference type="ARBA" id="ARBA00022692"/>
    </source>
</evidence>
<feature type="domain" description="ABC transporter" evidence="10">
    <location>
        <begin position="466"/>
        <end position="687"/>
    </location>
</feature>
<dbReference type="InterPro" id="IPR011527">
    <property type="entry name" value="ABC1_TM_dom"/>
</dbReference>
<dbReference type="Pfam" id="PF00664">
    <property type="entry name" value="ABC_membrane"/>
    <property type="match status" value="2"/>
</dbReference>
<feature type="domain" description="ABC transmembrane type-1" evidence="11">
    <location>
        <begin position="756"/>
        <end position="1032"/>
    </location>
</feature>
<dbReference type="SMART" id="SM00382">
    <property type="entry name" value="AAA"/>
    <property type="match status" value="2"/>
</dbReference>
<dbReference type="GO" id="GO:0016020">
    <property type="term" value="C:membrane"/>
    <property type="evidence" value="ECO:0007669"/>
    <property type="project" value="UniProtKB-SubCell"/>
</dbReference>
<dbReference type="InterPro" id="IPR003439">
    <property type="entry name" value="ABC_transporter-like_ATP-bd"/>
</dbReference>
<keyword evidence="7 9" id="KW-0472">Membrane</keyword>
<feature type="domain" description="ABC transmembrane type-1" evidence="11">
    <location>
        <begin position="104"/>
        <end position="401"/>
    </location>
</feature>
<dbReference type="CDD" id="cd18606">
    <property type="entry name" value="ABC_6TM_YOR1_D2_like"/>
    <property type="match status" value="1"/>
</dbReference>
<dbReference type="PROSITE" id="PS00211">
    <property type="entry name" value="ABC_TRANSPORTER_1"/>
    <property type="match status" value="2"/>
</dbReference>
<evidence type="ECO:0000256" key="1">
    <source>
        <dbReference type="ARBA" id="ARBA00004141"/>
    </source>
</evidence>
<organism evidence="12 13">
    <name type="scientific">Myriangium duriaei CBS 260.36</name>
    <dbReference type="NCBI Taxonomy" id="1168546"/>
    <lineage>
        <taxon>Eukaryota</taxon>
        <taxon>Fungi</taxon>
        <taxon>Dikarya</taxon>
        <taxon>Ascomycota</taxon>
        <taxon>Pezizomycotina</taxon>
        <taxon>Dothideomycetes</taxon>
        <taxon>Dothideomycetidae</taxon>
        <taxon>Myriangiales</taxon>
        <taxon>Myriangiaceae</taxon>
        <taxon>Myriangium</taxon>
    </lineage>
</organism>
<dbReference type="FunFam" id="1.20.1560.10:FF:000006">
    <property type="entry name" value="ATP-binding cassette, sub-family C (CFTR/MRP), member 9"/>
    <property type="match status" value="1"/>
</dbReference>
<keyword evidence="5" id="KW-0067">ATP-binding</keyword>
<dbReference type="Gene3D" id="3.40.50.300">
    <property type="entry name" value="P-loop containing nucleotide triphosphate hydrolases"/>
    <property type="match status" value="2"/>
</dbReference>
<dbReference type="InterPro" id="IPR027417">
    <property type="entry name" value="P-loop_NTPase"/>
</dbReference>
<evidence type="ECO:0000256" key="5">
    <source>
        <dbReference type="ARBA" id="ARBA00022840"/>
    </source>
</evidence>
<dbReference type="PANTHER" id="PTHR24223">
    <property type="entry name" value="ATP-BINDING CASSETTE SUB-FAMILY C"/>
    <property type="match status" value="1"/>
</dbReference>
<dbReference type="GO" id="GO:0140359">
    <property type="term" value="F:ABC-type transporter activity"/>
    <property type="evidence" value="ECO:0007669"/>
    <property type="project" value="InterPro"/>
</dbReference>
<feature type="transmembrane region" description="Helical" evidence="9">
    <location>
        <begin position="752"/>
        <end position="772"/>
    </location>
</feature>
<evidence type="ECO:0000256" key="4">
    <source>
        <dbReference type="ARBA" id="ARBA00022741"/>
    </source>
</evidence>
<evidence type="ECO:0000256" key="2">
    <source>
        <dbReference type="ARBA" id="ARBA00022448"/>
    </source>
</evidence>
<dbReference type="PANTHER" id="PTHR24223:SF464">
    <property type="entry name" value="ABC-TYPE TRANSPORTER CICA"/>
    <property type="match status" value="1"/>
</dbReference>
<keyword evidence="13" id="KW-1185">Reference proteome</keyword>
<evidence type="ECO:0000256" key="9">
    <source>
        <dbReference type="SAM" id="Phobius"/>
    </source>
</evidence>
<dbReference type="EMBL" id="ML996081">
    <property type="protein sequence ID" value="KAF2157253.1"/>
    <property type="molecule type" value="Genomic_DNA"/>
</dbReference>
<keyword evidence="6 9" id="KW-1133">Transmembrane helix</keyword>
<dbReference type="PROSITE" id="PS50893">
    <property type="entry name" value="ABC_TRANSPORTER_2"/>
    <property type="match status" value="2"/>
</dbReference>
<name>A0A9P4J8E6_9PEZI</name>
<dbReference type="Gene3D" id="1.20.1560.10">
    <property type="entry name" value="ABC transporter type 1, transmembrane domain"/>
    <property type="match status" value="2"/>
</dbReference>
<protein>
    <submittedName>
        <fullName evidence="12">ABC multidrug transporter</fullName>
    </submittedName>
</protein>
<feature type="compositionally biased region" description="Basic and acidic residues" evidence="8">
    <location>
        <begin position="708"/>
        <end position="720"/>
    </location>
</feature>
<evidence type="ECO:0000256" key="7">
    <source>
        <dbReference type="ARBA" id="ARBA00023136"/>
    </source>
</evidence>
<dbReference type="CDD" id="cd03250">
    <property type="entry name" value="ABCC_MRP_domain1"/>
    <property type="match status" value="1"/>
</dbReference>
<feature type="transmembrane region" description="Helical" evidence="9">
    <location>
        <begin position="982"/>
        <end position="1001"/>
    </location>
</feature>
<evidence type="ECO:0000313" key="12">
    <source>
        <dbReference type="EMBL" id="KAF2157253.1"/>
    </source>
</evidence>
<feature type="transmembrane region" description="Helical" evidence="9">
    <location>
        <begin position="894"/>
        <end position="911"/>
    </location>
</feature>
<keyword evidence="2" id="KW-0813">Transport</keyword>
<evidence type="ECO:0000256" key="8">
    <source>
        <dbReference type="SAM" id="MobiDB-lite"/>
    </source>
</evidence>
<sequence length="1337" mass="147358">MPWKSKLNPLRRSVLPPVPGQRGISGEYRAGFFSSLYFQWMVPLLSVGYQRPLELKDIWEVNPNRSLDKLTIDFKESLVERKTKPSRLDPLLLAIYDTFKKDFLIGGVAQLIAGCVQVISPFVLRYLISYVQEAYNARYHGGVSPGLGRGFGLVVGITCMQLLQSLCANQYYYRGMILGGQARSTIIACILEKAMKISGRAKVDGGDGNPGGWSNAKISNLMSTDTSRIDSACVSIHRLWVSPIQVVLALALLCINLTYSALVGFGLFCTVMPLLAVAIRSLMSRRKAINKLTDQRIHLSQEIFSAIRIVKFFAWEPKLLSRLRTIRNLEIRKLSFLLSIRNAVLAVAVGMPILASMLTFITYSLTGHILTAAPIFSSLALFNALGVPLEVLPMAVGRAIDAMASIKRISQFLDAEELQESAVLDPTLEDAITISNASFTWEQGSLNAEPGVVGNASDQEQNERALTATSTSSEVLGGPFRLKDINLSIGRKEFVAVIGSVGSGKSSFLSALAGDMRKTNGAVIFGASRALCSQYPWIQNTSLKQNVTFGKRFDESWYEAVIQACALKQDIDMLPNGDATEIGEKGVTISGGQKQRLSIARAIYFDADIVLMDDPLSAVDAHVGKHIVDLAICGLLRDKCRVLATHQLHVLSRADKIIWLKEGSIHKVATFQELMNDDAEFQHLMKATNIRQEKHKVDEETEITSAPERADGDPTSAKEDKPVTNLMQVEERATGSVSWTIYAAFIRASGSMWNVVLAISMLGTAQAMNILTNLWLSWWTSKTFNFQTAQYIGVYAALGVIQAIMMFTYATTLTTLCARAGRTMLTRAVAHTIRAPISFFDTTPIGRITNRFSKDVDTMDNSLTDDLRFLLYIIATLVSVFCLVTAYYYYFLAALVPLGLAFVATASYYRASAREIKRHEAVLRSTVFARFGEAITGTTTIRAYGVQSHFLASISASLDSMDGAYFLTFAGQRWLSTRLDTVGALLIFVVGILIVTSRFSVNPSIGGVVLAYMLGIVQLIQETVHVFTDVENEMISTERLYQYGHSLEQEESTPASGGDIVGSTWPEKGELRFMNVQMRYRPGLPLVLTGLTVHIRPGERVGIVGRTGAGKSSIISAIFRLVELCHGCISIDDVDISTVPLHDLRSRLSIIPQDPTLFQGTIRSNLDPFDEYEDLRLWEALRQAGFATEASLQPAIEAGGGGRIQLDMPVEDEGLNFSLGQRQLIALARVLAKGSQIIMFDEATSSVDFETDKKVQETIHHAFQGKTLLCIAHRLKTIIGYDRTLVMEGGQVAEYDSPLNLFDNGGIFRGMCDRSGITRDHIMSQREELRLTDTDYS</sequence>
<feature type="transmembrane region" description="Helical" evidence="9">
    <location>
        <begin position="869"/>
        <end position="888"/>
    </location>
</feature>
<dbReference type="GO" id="GO:0005524">
    <property type="term" value="F:ATP binding"/>
    <property type="evidence" value="ECO:0007669"/>
    <property type="project" value="UniProtKB-KW"/>
</dbReference>
<dbReference type="CDD" id="cd03244">
    <property type="entry name" value="ABCC_MRP_domain2"/>
    <property type="match status" value="1"/>
</dbReference>
<dbReference type="Pfam" id="PF00005">
    <property type="entry name" value="ABC_tran"/>
    <property type="match status" value="2"/>
</dbReference>
<dbReference type="InterPro" id="IPR050173">
    <property type="entry name" value="ABC_transporter_C-like"/>
</dbReference>
<dbReference type="Proteomes" id="UP000799439">
    <property type="component" value="Unassembled WGS sequence"/>
</dbReference>
<dbReference type="InterPro" id="IPR017871">
    <property type="entry name" value="ABC_transporter-like_CS"/>
</dbReference>
<keyword evidence="4" id="KW-0547">Nucleotide-binding</keyword>
<dbReference type="InterPro" id="IPR036640">
    <property type="entry name" value="ABC1_TM_sf"/>
</dbReference>
<comment type="caution">
    <text evidence="12">The sequence shown here is derived from an EMBL/GenBank/DDBJ whole genome shotgun (WGS) entry which is preliminary data.</text>
</comment>